<sequence>MSAMTTNTPASAIQHRDIRSGTKAFKRDKDQFQKWSMGARPLPGVKEAIIYSTEGLSEELEASKGKEKYRPKKLRSQVLSSGGADRHLHGHSNITPKPFGSPSYYHGPASTSRIARRVDAHIEAAEDNSHPLSKSLLDLLPTHYNNTSPSIATAILNRGDEGVLYSFDRRDTPDHRVDLSGLVDIAEQKWVNEQTERIVRGEYEVLDAEGETVLQKQRGRKSPRSKALSRTRGDAKAKTQDVEPLEDDGFELI</sequence>
<name>W9CMG9_SCLBF</name>
<proteinExistence type="predicted"/>
<feature type="compositionally biased region" description="Acidic residues" evidence="1">
    <location>
        <begin position="243"/>
        <end position="253"/>
    </location>
</feature>
<keyword evidence="3" id="KW-1185">Reference proteome</keyword>
<feature type="region of interest" description="Disordered" evidence="1">
    <location>
        <begin position="1"/>
        <end position="38"/>
    </location>
</feature>
<organism evidence="2 3">
    <name type="scientific">Sclerotinia borealis (strain F-4128)</name>
    <dbReference type="NCBI Taxonomy" id="1432307"/>
    <lineage>
        <taxon>Eukaryota</taxon>
        <taxon>Fungi</taxon>
        <taxon>Dikarya</taxon>
        <taxon>Ascomycota</taxon>
        <taxon>Pezizomycotina</taxon>
        <taxon>Leotiomycetes</taxon>
        <taxon>Helotiales</taxon>
        <taxon>Sclerotiniaceae</taxon>
        <taxon>Sclerotinia</taxon>
    </lineage>
</organism>
<feature type="compositionally biased region" description="Basic and acidic residues" evidence="1">
    <location>
        <begin position="14"/>
        <end position="32"/>
    </location>
</feature>
<comment type="caution">
    <text evidence="2">The sequence shown here is derived from an EMBL/GenBank/DDBJ whole genome shotgun (WGS) entry which is preliminary data.</text>
</comment>
<dbReference type="Proteomes" id="UP000019487">
    <property type="component" value="Unassembled WGS sequence"/>
</dbReference>
<feature type="region of interest" description="Disordered" evidence="1">
    <location>
        <begin position="80"/>
        <end position="110"/>
    </location>
</feature>
<feature type="region of interest" description="Disordered" evidence="1">
    <location>
        <begin position="212"/>
        <end position="253"/>
    </location>
</feature>
<evidence type="ECO:0000313" key="3">
    <source>
        <dbReference type="Proteomes" id="UP000019487"/>
    </source>
</evidence>
<protein>
    <submittedName>
        <fullName evidence="2">Uncharacterized protein</fullName>
    </submittedName>
</protein>
<feature type="compositionally biased region" description="Basic residues" evidence="1">
    <location>
        <begin position="217"/>
        <end position="229"/>
    </location>
</feature>
<feature type="compositionally biased region" description="Basic and acidic residues" evidence="1">
    <location>
        <begin position="231"/>
        <end position="241"/>
    </location>
</feature>
<accession>W9CMG9</accession>
<dbReference type="EMBL" id="AYSA01000058">
    <property type="protein sequence ID" value="ESZ97987.1"/>
    <property type="molecule type" value="Genomic_DNA"/>
</dbReference>
<evidence type="ECO:0000256" key="1">
    <source>
        <dbReference type="SAM" id="MobiDB-lite"/>
    </source>
</evidence>
<evidence type="ECO:0000313" key="2">
    <source>
        <dbReference type="EMBL" id="ESZ97987.1"/>
    </source>
</evidence>
<dbReference type="AlphaFoldDB" id="W9CMG9"/>
<gene>
    <name evidence="2" type="ORF">SBOR_1658</name>
</gene>
<dbReference type="OrthoDB" id="5153521at2759"/>
<reference evidence="2 3" key="1">
    <citation type="journal article" date="2014" name="Genome Announc.">
        <title>Draft genome sequence of Sclerotinia borealis, a psychrophilic plant pathogenic fungus.</title>
        <authorList>
            <person name="Mardanov A.V."/>
            <person name="Beletsky A.V."/>
            <person name="Kadnikov V.V."/>
            <person name="Ignatov A.N."/>
            <person name="Ravin N.V."/>
        </authorList>
    </citation>
    <scope>NUCLEOTIDE SEQUENCE [LARGE SCALE GENOMIC DNA]</scope>
    <source>
        <strain evidence="3">F-4157</strain>
    </source>
</reference>
<feature type="compositionally biased region" description="Polar residues" evidence="1">
    <location>
        <begin position="1"/>
        <end position="11"/>
    </location>
</feature>
<dbReference type="HOGENOM" id="CLU_092479_0_0_1"/>